<evidence type="ECO:0000313" key="4">
    <source>
        <dbReference type="EMBL" id="TDC53158.1"/>
    </source>
</evidence>
<dbReference type="NCBIfam" id="TIGR01214">
    <property type="entry name" value="rmlD"/>
    <property type="match status" value="1"/>
</dbReference>
<dbReference type="GO" id="GO:0005829">
    <property type="term" value="C:cytosol"/>
    <property type="evidence" value="ECO:0007669"/>
    <property type="project" value="TreeGrafter"/>
</dbReference>
<dbReference type="EMBL" id="SMKL01000011">
    <property type="protein sequence ID" value="TDC53158.1"/>
    <property type="molecule type" value="Genomic_DNA"/>
</dbReference>
<dbReference type="SUPFAM" id="SSF51735">
    <property type="entry name" value="NAD(P)-binding Rossmann-fold domains"/>
    <property type="match status" value="1"/>
</dbReference>
<keyword evidence="2 4" id="KW-0560">Oxidoreductase</keyword>
<gene>
    <name evidence="4" type="primary">rfbD</name>
    <name evidence="4" type="ORF">E1212_07010</name>
</gene>
<dbReference type="GO" id="GO:0008831">
    <property type="term" value="F:dTDP-4-dehydrorhamnose reductase activity"/>
    <property type="evidence" value="ECO:0007669"/>
    <property type="project" value="UniProtKB-EC"/>
</dbReference>
<name>A0A4R4RSZ5_9ACTN</name>
<proteinExistence type="inferred from homology"/>
<evidence type="ECO:0000256" key="2">
    <source>
        <dbReference type="RuleBase" id="RU364082"/>
    </source>
</evidence>
<dbReference type="OrthoDB" id="9803892at2"/>
<dbReference type="Pfam" id="PF04321">
    <property type="entry name" value="RmlD_sub_bind"/>
    <property type="match status" value="1"/>
</dbReference>
<dbReference type="Gene3D" id="3.90.25.10">
    <property type="entry name" value="UDP-galactose 4-epimerase, domain 1"/>
    <property type="match status" value="1"/>
</dbReference>
<comment type="function">
    <text evidence="2">Catalyzes the reduction of dTDP-6-deoxy-L-lyxo-4-hexulose to yield dTDP-L-rhamnose.</text>
</comment>
<dbReference type="GO" id="GO:0019305">
    <property type="term" value="P:dTDP-rhamnose biosynthetic process"/>
    <property type="evidence" value="ECO:0007669"/>
    <property type="project" value="UniProtKB-UniPathway"/>
</dbReference>
<accession>A0A4R4RSZ5</accession>
<dbReference type="InterPro" id="IPR029903">
    <property type="entry name" value="RmlD-like-bd"/>
</dbReference>
<dbReference type="EC" id="1.1.1.133" evidence="2"/>
<evidence type="ECO:0000256" key="1">
    <source>
        <dbReference type="ARBA" id="ARBA00010944"/>
    </source>
</evidence>
<comment type="pathway">
    <text evidence="2">Carbohydrate biosynthesis; dTDP-L-rhamnose biosynthesis.</text>
</comment>
<dbReference type="UniPathway" id="UPA00124"/>
<reference evidence="4 5" key="1">
    <citation type="submission" date="2019-02" db="EMBL/GenBank/DDBJ databases">
        <title>Draft genome sequences of novel Actinobacteria.</title>
        <authorList>
            <person name="Sahin N."/>
            <person name="Ay H."/>
            <person name="Saygin H."/>
        </authorList>
    </citation>
    <scope>NUCLEOTIDE SEQUENCE [LARGE SCALE GENOMIC DNA]</scope>
    <source>
        <strain evidence="4 5">KC603</strain>
    </source>
</reference>
<dbReference type="RefSeq" id="WP_131980712.1">
    <property type="nucleotide sequence ID" value="NZ_SMKL01000011.1"/>
</dbReference>
<dbReference type="PANTHER" id="PTHR10491:SF4">
    <property type="entry name" value="METHIONINE ADENOSYLTRANSFERASE 2 SUBUNIT BETA"/>
    <property type="match status" value="1"/>
</dbReference>
<sequence length="293" mass="31407">MATWLVTGADGVLGRDLVTMLRAVRERVIPVTRQVLDLTDRNAVEAAVTTIARIGAHGGAIVANLDSWADVDAAEVDEGGARAVNVFGVATLARACARNDLRLIHLSTSYVFDGCGEEPYTEDTPVSPATAYGRTMADGERAVLDELPETGVVLRTGWLYGEYGRSFVRSTAASAAKRPFADVIDDQWGQPTWTLDVADRVIDIGRAGGVSGVLHAVNSGATTWFGLARAVYAELGLDPERVRPIAADQVPRIVPRPAHSVLSQERWARFGLAPLRPWREALRAAAPSVLGIE</sequence>
<dbReference type="AlphaFoldDB" id="A0A4R4RSZ5"/>
<comment type="similarity">
    <text evidence="1 2">Belongs to the dTDP-4-dehydrorhamnose reductase family.</text>
</comment>
<organism evidence="4 5">
    <name type="scientific">Jiangella ureilytica</name>
    <dbReference type="NCBI Taxonomy" id="2530374"/>
    <lineage>
        <taxon>Bacteria</taxon>
        <taxon>Bacillati</taxon>
        <taxon>Actinomycetota</taxon>
        <taxon>Actinomycetes</taxon>
        <taxon>Jiangellales</taxon>
        <taxon>Jiangellaceae</taxon>
        <taxon>Jiangella</taxon>
    </lineage>
</organism>
<keyword evidence="2" id="KW-0521">NADP</keyword>
<dbReference type="PANTHER" id="PTHR10491">
    <property type="entry name" value="DTDP-4-DEHYDRORHAMNOSE REDUCTASE"/>
    <property type="match status" value="1"/>
</dbReference>
<comment type="caution">
    <text evidence="4">The sequence shown here is derived from an EMBL/GenBank/DDBJ whole genome shotgun (WGS) entry which is preliminary data.</text>
</comment>
<evidence type="ECO:0000259" key="3">
    <source>
        <dbReference type="Pfam" id="PF04321"/>
    </source>
</evidence>
<feature type="domain" description="RmlD-like substrate binding" evidence="3">
    <location>
        <begin position="5"/>
        <end position="285"/>
    </location>
</feature>
<evidence type="ECO:0000313" key="5">
    <source>
        <dbReference type="Proteomes" id="UP000295621"/>
    </source>
</evidence>
<dbReference type="Gene3D" id="3.40.50.720">
    <property type="entry name" value="NAD(P)-binding Rossmann-like Domain"/>
    <property type="match status" value="1"/>
</dbReference>
<dbReference type="InterPro" id="IPR005913">
    <property type="entry name" value="dTDP_dehydrorham_reduct"/>
</dbReference>
<protein>
    <recommendedName>
        <fullName evidence="2">dTDP-4-dehydrorhamnose reductase</fullName>
        <ecNumber evidence="2">1.1.1.133</ecNumber>
    </recommendedName>
</protein>
<dbReference type="CDD" id="cd05254">
    <property type="entry name" value="dTDP_HR_like_SDR_e"/>
    <property type="match status" value="1"/>
</dbReference>
<dbReference type="InterPro" id="IPR036291">
    <property type="entry name" value="NAD(P)-bd_dom_sf"/>
</dbReference>
<dbReference type="Proteomes" id="UP000295621">
    <property type="component" value="Unassembled WGS sequence"/>
</dbReference>
<keyword evidence="5" id="KW-1185">Reference proteome</keyword>